<proteinExistence type="predicted"/>
<dbReference type="Proteomes" id="UP000587524">
    <property type="component" value="Unassembled WGS sequence"/>
</dbReference>
<evidence type="ECO:0000313" key="4">
    <source>
        <dbReference type="EMBL" id="MBA9023653.1"/>
    </source>
</evidence>
<dbReference type="SMART" id="SM00062">
    <property type="entry name" value="PBPb"/>
    <property type="match status" value="1"/>
</dbReference>
<feature type="signal peptide" evidence="2">
    <location>
        <begin position="1"/>
        <end position="27"/>
    </location>
</feature>
<evidence type="ECO:0000256" key="1">
    <source>
        <dbReference type="ARBA" id="ARBA00022729"/>
    </source>
</evidence>
<keyword evidence="5" id="KW-1185">Reference proteome</keyword>
<dbReference type="PANTHER" id="PTHR35936:SF17">
    <property type="entry name" value="ARGININE-BINDING EXTRACELLULAR PROTEIN ARTP"/>
    <property type="match status" value="1"/>
</dbReference>
<dbReference type="Gene3D" id="3.40.190.10">
    <property type="entry name" value="Periplasmic binding protein-like II"/>
    <property type="match status" value="2"/>
</dbReference>
<dbReference type="PANTHER" id="PTHR35936">
    <property type="entry name" value="MEMBRANE-BOUND LYTIC MUREIN TRANSGLYCOSYLASE F"/>
    <property type="match status" value="1"/>
</dbReference>
<sequence>MKGISRRSILAAIVATTTVFSPGLSLAQSESITTLTKIKQNGFARVGFSNFKPWGYVSDAGELSGVEPAVVRAFLNSVGVEGMDGVLTQFVSMIPALEAERFDFIAAGMQIRPARCEQIAFGEPEWKSTQAFLTRAGNPSNLKSLDDIIADPKMRLGVVGGGTEREYASINGVPDAQTVIFPDLPTATAGLKAERVDVLMFTSITGRGLLANGEHPELQYVAMSKPPVDKNGAPVVGYGAIGFRKSDPELLAAWNGWLKQAKQSGELLKLLEPFGFTKDDLATEDVTTAELCEPK</sequence>
<name>A0ABR6CGB9_9HYPH</name>
<reference evidence="4 5" key="1">
    <citation type="submission" date="2020-08" db="EMBL/GenBank/DDBJ databases">
        <title>Genomic Encyclopedia of Type Strains, Phase IV (KMG-IV): sequencing the most valuable type-strain genomes for metagenomic binning, comparative biology and taxonomic classification.</title>
        <authorList>
            <person name="Goeker M."/>
        </authorList>
    </citation>
    <scope>NUCLEOTIDE SEQUENCE [LARGE SCALE GENOMIC DNA]</scope>
    <source>
        <strain evidence="4 5">DSM 17455</strain>
    </source>
</reference>
<dbReference type="SUPFAM" id="SSF53850">
    <property type="entry name" value="Periplasmic binding protein-like II"/>
    <property type="match status" value="1"/>
</dbReference>
<dbReference type="EMBL" id="JACJHZ010000037">
    <property type="protein sequence ID" value="MBA9023653.1"/>
    <property type="molecule type" value="Genomic_DNA"/>
</dbReference>
<dbReference type="NCBIfam" id="TIGR02995">
    <property type="entry name" value="ectoine_ehuB"/>
    <property type="match status" value="1"/>
</dbReference>
<dbReference type="InterPro" id="IPR001638">
    <property type="entry name" value="Solute-binding_3/MltF_N"/>
</dbReference>
<feature type="chain" id="PRO_5046974609" evidence="2">
    <location>
        <begin position="28"/>
        <end position="295"/>
    </location>
</feature>
<comment type="caution">
    <text evidence="4">The sequence shown here is derived from an EMBL/GenBank/DDBJ whole genome shotgun (WGS) entry which is preliminary data.</text>
</comment>
<gene>
    <name evidence="4" type="ORF">HNQ97_005681</name>
</gene>
<evidence type="ECO:0000313" key="5">
    <source>
        <dbReference type="Proteomes" id="UP000587524"/>
    </source>
</evidence>
<dbReference type="Pfam" id="PF00497">
    <property type="entry name" value="SBP_bac_3"/>
    <property type="match status" value="1"/>
</dbReference>
<evidence type="ECO:0000256" key="2">
    <source>
        <dbReference type="SAM" id="SignalP"/>
    </source>
</evidence>
<accession>A0ABR6CGB9</accession>
<keyword evidence="1 2" id="KW-0732">Signal</keyword>
<dbReference type="InterPro" id="IPR014337">
    <property type="entry name" value="Ectoine_EhuB"/>
</dbReference>
<dbReference type="RefSeq" id="WP_182575726.1">
    <property type="nucleotide sequence ID" value="NZ_JACJHY010000037.1"/>
</dbReference>
<evidence type="ECO:0000259" key="3">
    <source>
        <dbReference type="SMART" id="SM00062"/>
    </source>
</evidence>
<feature type="domain" description="Solute-binding protein family 3/N-terminal" evidence="3">
    <location>
        <begin position="43"/>
        <end position="278"/>
    </location>
</feature>
<organism evidence="4 5">
    <name type="scientific">Aminobacter ciceronei</name>
    <dbReference type="NCBI Taxonomy" id="150723"/>
    <lineage>
        <taxon>Bacteria</taxon>
        <taxon>Pseudomonadati</taxon>
        <taxon>Pseudomonadota</taxon>
        <taxon>Alphaproteobacteria</taxon>
        <taxon>Hyphomicrobiales</taxon>
        <taxon>Phyllobacteriaceae</taxon>
        <taxon>Aminobacter</taxon>
    </lineage>
</organism>
<protein>
    <submittedName>
        <fullName evidence="4">Polar amino acid transport system substrate-binding protein</fullName>
    </submittedName>
</protein>